<dbReference type="InterPro" id="IPR019826">
    <property type="entry name" value="Carboxylesterase_B_AS"/>
</dbReference>
<organism evidence="7 8">
    <name type="scientific">Armadillidium nasatum</name>
    <dbReference type="NCBI Taxonomy" id="96803"/>
    <lineage>
        <taxon>Eukaryota</taxon>
        <taxon>Metazoa</taxon>
        <taxon>Ecdysozoa</taxon>
        <taxon>Arthropoda</taxon>
        <taxon>Crustacea</taxon>
        <taxon>Multicrustacea</taxon>
        <taxon>Malacostraca</taxon>
        <taxon>Eumalacostraca</taxon>
        <taxon>Peracarida</taxon>
        <taxon>Isopoda</taxon>
        <taxon>Oniscidea</taxon>
        <taxon>Crinocheta</taxon>
        <taxon>Armadillidiidae</taxon>
        <taxon>Armadillidium</taxon>
    </lineage>
</organism>
<protein>
    <recommendedName>
        <fullName evidence="5">Carboxylic ester hydrolase</fullName>
        <ecNumber evidence="5">3.1.1.-</ecNumber>
    </recommendedName>
</protein>
<keyword evidence="4" id="KW-0325">Glycoprotein</keyword>
<evidence type="ECO:0000256" key="4">
    <source>
        <dbReference type="ARBA" id="ARBA00023180"/>
    </source>
</evidence>
<dbReference type="EC" id="3.1.1.-" evidence="5"/>
<reference evidence="7 8" key="1">
    <citation type="journal article" date="2019" name="PLoS Biol.">
        <title>Sex chromosomes control vertical transmission of feminizing Wolbachia symbionts in an isopod.</title>
        <authorList>
            <person name="Becking T."/>
            <person name="Chebbi M.A."/>
            <person name="Giraud I."/>
            <person name="Moumen B."/>
            <person name="Laverre T."/>
            <person name="Caubet Y."/>
            <person name="Peccoud J."/>
            <person name="Gilbert C."/>
            <person name="Cordaux R."/>
        </authorList>
    </citation>
    <scope>NUCLEOTIDE SEQUENCE [LARGE SCALE GENOMIC DNA]</scope>
    <source>
        <strain evidence="7">ANa2</strain>
        <tissue evidence="7">Whole body excluding digestive tract and cuticle</tissue>
    </source>
</reference>
<gene>
    <name evidence="7" type="ORF">Anas_10901</name>
</gene>
<sequence length="357" mass="40859">MGLKDQQLALKWIKENIKSFGGDSNRITIFGESAGGASAHYHILSPGSNGLFNRAILQSGTAFCPWASNNNHRKFAIEAGREFGCFIDNGTEKYLECMQNVNPRYLILAAEKTNIMGFSPYYVLPGVDGEFIDEAPEILMKKRKYNKVDIIQGITRDDGGLDLMYDYLYPTRREKINKEFEKLGILSLYLQKETNSTQLARRVYQYYLLRENITVTKKDEKKLLEMTTDSMFKVPNDIVANMFAADPDIKLYTYQLDHEGQISFMGLIPGFNRTDIITHSDDLVYLFYGSGGFLRKLENQDDLKVREIFLDLWTNFAKTGNPTPSGSDFIWKEATPNNFQYLSLTTSPVMKKDDFQK</sequence>
<evidence type="ECO:0000259" key="6">
    <source>
        <dbReference type="Pfam" id="PF00135"/>
    </source>
</evidence>
<feature type="non-terminal residue" evidence="7">
    <location>
        <position position="357"/>
    </location>
</feature>
<dbReference type="Gene3D" id="3.40.50.1820">
    <property type="entry name" value="alpha/beta hydrolase"/>
    <property type="match status" value="1"/>
</dbReference>
<feature type="domain" description="Carboxylesterase type B" evidence="6">
    <location>
        <begin position="1"/>
        <end position="352"/>
    </location>
</feature>
<evidence type="ECO:0000256" key="5">
    <source>
        <dbReference type="RuleBase" id="RU361235"/>
    </source>
</evidence>
<dbReference type="PANTHER" id="PTHR11559">
    <property type="entry name" value="CARBOXYLESTERASE"/>
    <property type="match status" value="1"/>
</dbReference>
<dbReference type="Pfam" id="PF00135">
    <property type="entry name" value="COesterase"/>
    <property type="match status" value="1"/>
</dbReference>
<dbReference type="PROSITE" id="PS00122">
    <property type="entry name" value="CARBOXYLESTERASE_B_1"/>
    <property type="match status" value="1"/>
</dbReference>
<evidence type="ECO:0000256" key="1">
    <source>
        <dbReference type="ARBA" id="ARBA00005964"/>
    </source>
</evidence>
<comment type="caution">
    <text evidence="7">The sequence shown here is derived from an EMBL/GenBank/DDBJ whole genome shotgun (WGS) entry which is preliminary data.</text>
</comment>
<evidence type="ECO:0000256" key="3">
    <source>
        <dbReference type="ARBA" id="ARBA00022801"/>
    </source>
</evidence>
<dbReference type="GO" id="GO:0052689">
    <property type="term" value="F:carboxylic ester hydrolase activity"/>
    <property type="evidence" value="ECO:0007669"/>
    <property type="project" value="UniProtKB-KW"/>
</dbReference>
<dbReference type="OrthoDB" id="19653at2759"/>
<keyword evidence="8" id="KW-1185">Reference proteome</keyword>
<dbReference type="SUPFAM" id="SSF53474">
    <property type="entry name" value="alpha/beta-Hydrolases"/>
    <property type="match status" value="1"/>
</dbReference>
<dbReference type="EMBL" id="SEYY01008759">
    <property type="protein sequence ID" value="KAB7502037.1"/>
    <property type="molecule type" value="Genomic_DNA"/>
</dbReference>
<name>A0A5N5T6Y8_9CRUS</name>
<dbReference type="InterPro" id="IPR050309">
    <property type="entry name" value="Type-B_Carboxylest/Lipase"/>
</dbReference>
<dbReference type="InterPro" id="IPR029058">
    <property type="entry name" value="AB_hydrolase_fold"/>
</dbReference>
<keyword evidence="3 5" id="KW-0378">Hydrolase</keyword>
<comment type="similarity">
    <text evidence="1 5">Belongs to the type-B carboxylesterase/lipase family.</text>
</comment>
<evidence type="ECO:0000313" key="7">
    <source>
        <dbReference type="EMBL" id="KAB7502037.1"/>
    </source>
</evidence>
<evidence type="ECO:0000256" key="2">
    <source>
        <dbReference type="ARBA" id="ARBA00022487"/>
    </source>
</evidence>
<dbReference type="AlphaFoldDB" id="A0A5N5T6Y8"/>
<proteinExistence type="inferred from homology"/>
<evidence type="ECO:0000313" key="8">
    <source>
        <dbReference type="Proteomes" id="UP000326759"/>
    </source>
</evidence>
<accession>A0A5N5T6Y8</accession>
<dbReference type="Proteomes" id="UP000326759">
    <property type="component" value="Unassembled WGS sequence"/>
</dbReference>
<dbReference type="InterPro" id="IPR002018">
    <property type="entry name" value="CarbesteraseB"/>
</dbReference>
<keyword evidence="2" id="KW-0719">Serine esterase</keyword>